<keyword evidence="9 12" id="KW-0460">Magnesium</keyword>
<evidence type="ECO:0000256" key="12">
    <source>
        <dbReference type="RuleBase" id="RU361205"/>
    </source>
</evidence>
<evidence type="ECO:0000313" key="16">
    <source>
        <dbReference type="Proteomes" id="UP000219688"/>
    </source>
</evidence>
<dbReference type="InterPro" id="IPR000489">
    <property type="entry name" value="Pterin-binding_dom"/>
</dbReference>
<dbReference type="AlphaFoldDB" id="A0A285VUL0"/>
<dbReference type="CDD" id="cd00739">
    <property type="entry name" value="DHPS"/>
    <property type="match status" value="1"/>
</dbReference>
<proteinExistence type="inferred from homology"/>
<evidence type="ECO:0000256" key="6">
    <source>
        <dbReference type="ARBA" id="ARBA00016919"/>
    </source>
</evidence>
<evidence type="ECO:0000259" key="14">
    <source>
        <dbReference type="PROSITE" id="PS50972"/>
    </source>
</evidence>
<dbReference type="EC" id="2.5.1.15" evidence="5 12"/>
<comment type="pathway">
    <text evidence="3 12">Cofactor biosynthesis; tetrahydrofolate biosynthesis; 7,8-dihydrofolate from 2-amino-4-hydroxy-6-hydroxymethyl-7,8-dihydropteridine diphosphate and 4-aminobenzoate: step 1/2.</text>
</comment>
<accession>A0A285VUL0</accession>
<dbReference type="PROSITE" id="PS00792">
    <property type="entry name" value="DHPS_1"/>
    <property type="match status" value="1"/>
</dbReference>
<dbReference type="NCBIfam" id="TIGR01496">
    <property type="entry name" value="DHPS"/>
    <property type="match status" value="1"/>
</dbReference>
<dbReference type="Pfam" id="PF00809">
    <property type="entry name" value="Pterin_bind"/>
    <property type="match status" value="1"/>
</dbReference>
<evidence type="ECO:0000256" key="10">
    <source>
        <dbReference type="ARBA" id="ARBA00022909"/>
    </source>
</evidence>
<gene>
    <name evidence="15" type="ORF">SAMN05421879_107101</name>
</gene>
<reference evidence="16" key="1">
    <citation type="submission" date="2017-08" db="EMBL/GenBank/DDBJ databases">
        <authorList>
            <person name="Varghese N."/>
            <person name="Submissions S."/>
        </authorList>
    </citation>
    <scope>NUCLEOTIDE SEQUENCE [LARGE SCALE GENOMIC DNA]</scope>
    <source>
        <strain evidence="16">USBA17B2</strain>
    </source>
</reference>
<comment type="catalytic activity">
    <reaction evidence="1">
        <text>(7,8-dihydropterin-6-yl)methyl diphosphate + 4-aminobenzoate = 7,8-dihydropteroate + diphosphate</text>
        <dbReference type="Rhea" id="RHEA:19949"/>
        <dbReference type="ChEBI" id="CHEBI:17836"/>
        <dbReference type="ChEBI" id="CHEBI:17839"/>
        <dbReference type="ChEBI" id="CHEBI:33019"/>
        <dbReference type="ChEBI" id="CHEBI:72950"/>
        <dbReference type="EC" id="2.5.1.15"/>
    </reaction>
</comment>
<keyword evidence="7 12" id="KW-0808">Transferase</keyword>
<evidence type="ECO:0000256" key="3">
    <source>
        <dbReference type="ARBA" id="ARBA00004763"/>
    </source>
</evidence>
<evidence type="ECO:0000256" key="8">
    <source>
        <dbReference type="ARBA" id="ARBA00022723"/>
    </source>
</evidence>
<dbReference type="InterPro" id="IPR011005">
    <property type="entry name" value="Dihydropteroate_synth-like_sf"/>
</dbReference>
<dbReference type="RefSeq" id="WP_244903811.1">
    <property type="nucleotide sequence ID" value="NZ_OBQK01000007.1"/>
</dbReference>
<dbReference type="UniPathway" id="UPA00077">
    <property type="reaction ID" value="UER00156"/>
</dbReference>
<evidence type="ECO:0000256" key="2">
    <source>
        <dbReference type="ARBA" id="ARBA00001946"/>
    </source>
</evidence>
<dbReference type="PANTHER" id="PTHR20941">
    <property type="entry name" value="FOLATE SYNTHESIS PROTEINS"/>
    <property type="match status" value="1"/>
</dbReference>
<dbReference type="InterPro" id="IPR006390">
    <property type="entry name" value="DHP_synth_dom"/>
</dbReference>
<dbReference type="PROSITE" id="PS50972">
    <property type="entry name" value="PTERIN_BINDING"/>
    <property type="match status" value="1"/>
</dbReference>
<keyword evidence="10 12" id="KW-0289">Folate biosynthesis</keyword>
<evidence type="ECO:0000256" key="4">
    <source>
        <dbReference type="ARBA" id="ARBA00009503"/>
    </source>
</evidence>
<feature type="domain" description="Pterin-binding" evidence="14">
    <location>
        <begin position="14"/>
        <end position="275"/>
    </location>
</feature>
<keyword evidence="8 12" id="KW-0479">Metal-binding</keyword>
<comment type="similarity">
    <text evidence="4 12">Belongs to the DHPS family.</text>
</comment>
<organism evidence="15 16">
    <name type="scientific">Ornithinimicrobium cerasi</name>
    <dbReference type="NCBI Taxonomy" id="2248773"/>
    <lineage>
        <taxon>Bacteria</taxon>
        <taxon>Bacillati</taxon>
        <taxon>Actinomycetota</taxon>
        <taxon>Actinomycetes</taxon>
        <taxon>Micrococcales</taxon>
        <taxon>Ornithinimicrobiaceae</taxon>
        <taxon>Ornithinimicrobium</taxon>
    </lineage>
</organism>
<dbReference type="GO" id="GO:0046872">
    <property type="term" value="F:metal ion binding"/>
    <property type="evidence" value="ECO:0007669"/>
    <property type="project" value="UniProtKB-KW"/>
</dbReference>
<evidence type="ECO:0000313" key="15">
    <source>
        <dbReference type="EMBL" id="SOC56321.1"/>
    </source>
</evidence>
<dbReference type="GO" id="GO:0004156">
    <property type="term" value="F:dihydropteroate synthase activity"/>
    <property type="evidence" value="ECO:0007669"/>
    <property type="project" value="UniProtKB-EC"/>
</dbReference>
<comment type="function">
    <text evidence="12">Catalyzes the condensation of para-aminobenzoate (pABA) with 6-hydroxymethyl-7,8-dihydropterin diphosphate (DHPt-PP) to form 7,8-dihydropteroate (H2Pte), the immediate precursor of folate derivatives.</text>
</comment>
<evidence type="ECO:0000256" key="1">
    <source>
        <dbReference type="ARBA" id="ARBA00000012"/>
    </source>
</evidence>
<evidence type="ECO:0000256" key="9">
    <source>
        <dbReference type="ARBA" id="ARBA00022842"/>
    </source>
</evidence>
<dbReference type="GO" id="GO:0046654">
    <property type="term" value="P:tetrahydrofolate biosynthetic process"/>
    <property type="evidence" value="ECO:0007669"/>
    <property type="project" value="UniProtKB-UniPathway"/>
</dbReference>
<dbReference type="Proteomes" id="UP000219688">
    <property type="component" value="Unassembled WGS sequence"/>
</dbReference>
<dbReference type="Gene3D" id="3.20.20.20">
    <property type="entry name" value="Dihydropteroate synthase-like"/>
    <property type="match status" value="1"/>
</dbReference>
<evidence type="ECO:0000256" key="7">
    <source>
        <dbReference type="ARBA" id="ARBA00022679"/>
    </source>
</evidence>
<dbReference type="EMBL" id="OBQK01000007">
    <property type="protein sequence ID" value="SOC56321.1"/>
    <property type="molecule type" value="Genomic_DNA"/>
</dbReference>
<evidence type="ECO:0000256" key="11">
    <source>
        <dbReference type="ARBA" id="ARBA00030193"/>
    </source>
</evidence>
<dbReference type="PROSITE" id="PS00793">
    <property type="entry name" value="DHPS_2"/>
    <property type="match status" value="1"/>
</dbReference>
<dbReference type="GO" id="GO:0046656">
    <property type="term" value="P:folic acid biosynthetic process"/>
    <property type="evidence" value="ECO:0007669"/>
    <property type="project" value="UniProtKB-KW"/>
</dbReference>
<dbReference type="SUPFAM" id="SSF51717">
    <property type="entry name" value="Dihydropteroate synthetase-like"/>
    <property type="match status" value="1"/>
</dbReference>
<sequence length="286" mass="30368">MHPLTHDLLAPGPTRIMGVLNVTPDSFSDGGRWLDRGAAVEHGRRLAGQGADLVDVGGESTRPGSARPSEQEELDRVVPVVAELAADGIAVSVDTMRASVARACLEAGAAMVNDVSGGLADDAMPGVMVGSGAPFVAMHWRGLLTDPQERPAYDDVVEEVCRELTERAEALLRAGLAREQVVLDPGLGFSKDAAHNWTLLAFLDRVVALGHPVLLGTSRKRFLGRLPRRGGELPDDPSTPTDRDAATAATSLLGAQAGCWAVRVHDVPSTRDALAVWEMVRRAQDR</sequence>
<feature type="region of interest" description="Disordered" evidence="13">
    <location>
        <begin position="49"/>
        <end position="72"/>
    </location>
</feature>
<dbReference type="PANTHER" id="PTHR20941:SF1">
    <property type="entry name" value="FOLIC ACID SYNTHESIS PROTEIN FOL1"/>
    <property type="match status" value="1"/>
</dbReference>
<dbReference type="GO" id="GO:0005829">
    <property type="term" value="C:cytosol"/>
    <property type="evidence" value="ECO:0007669"/>
    <property type="project" value="TreeGrafter"/>
</dbReference>
<dbReference type="InterPro" id="IPR045031">
    <property type="entry name" value="DHP_synth-like"/>
</dbReference>
<name>A0A285VUL0_9MICO</name>
<keyword evidence="16" id="KW-1185">Reference proteome</keyword>
<evidence type="ECO:0000256" key="5">
    <source>
        <dbReference type="ARBA" id="ARBA00012458"/>
    </source>
</evidence>
<comment type="cofactor">
    <cofactor evidence="2 12">
        <name>Mg(2+)</name>
        <dbReference type="ChEBI" id="CHEBI:18420"/>
    </cofactor>
</comment>
<protein>
    <recommendedName>
        <fullName evidence="6 12">Dihydropteroate synthase</fullName>
        <shortName evidence="12">DHPS</shortName>
        <ecNumber evidence="5 12">2.5.1.15</ecNumber>
    </recommendedName>
    <alternativeName>
        <fullName evidence="11 12">Dihydropteroate pyrophosphorylase</fullName>
    </alternativeName>
</protein>
<evidence type="ECO:0000256" key="13">
    <source>
        <dbReference type="SAM" id="MobiDB-lite"/>
    </source>
</evidence>
<dbReference type="FunFam" id="3.20.20.20:FF:000006">
    <property type="entry name" value="Dihydropteroate synthase"/>
    <property type="match status" value="1"/>
</dbReference>